<protein>
    <submittedName>
        <fullName evidence="1">Uncharacterized protein</fullName>
    </submittedName>
</protein>
<dbReference type="AlphaFoldDB" id="A0A561WBX1"/>
<evidence type="ECO:0000313" key="1">
    <source>
        <dbReference type="EMBL" id="TWG21366.1"/>
    </source>
</evidence>
<proteinExistence type="predicted"/>
<evidence type="ECO:0000313" key="2">
    <source>
        <dbReference type="Proteomes" id="UP000320239"/>
    </source>
</evidence>
<gene>
    <name evidence="1" type="ORF">FHX34_103904</name>
</gene>
<sequence>MGFTATALVMVQRAGHSVPALAATPALDPRDVSVGSLGISPLGDAERLRALAEEYARAMPA</sequence>
<comment type="caution">
    <text evidence="1">The sequence shown here is derived from an EMBL/GenBank/DDBJ whole genome shotgun (WGS) entry which is preliminary data.</text>
</comment>
<keyword evidence="2" id="KW-1185">Reference proteome</keyword>
<dbReference type="EMBL" id="VIWY01000003">
    <property type="protein sequence ID" value="TWG21366.1"/>
    <property type="molecule type" value="Genomic_DNA"/>
</dbReference>
<accession>A0A561WBX1</accession>
<dbReference type="Proteomes" id="UP000320239">
    <property type="component" value="Unassembled WGS sequence"/>
</dbReference>
<organism evidence="1 2">
    <name type="scientific">Actinoplanes teichomyceticus</name>
    <dbReference type="NCBI Taxonomy" id="1867"/>
    <lineage>
        <taxon>Bacteria</taxon>
        <taxon>Bacillati</taxon>
        <taxon>Actinomycetota</taxon>
        <taxon>Actinomycetes</taxon>
        <taxon>Micromonosporales</taxon>
        <taxon>Micromonosporaceae</taxon>
        <taxon>Actinoplanes</taxon>
    </lineage>
</organism>
<dbReference type="OrthoDB" id="3475539at2"/>
<name>A0A561WBX1_ACTTI</name>
<reference evidence="1 2" key="1">
    <citation type="submission" date="2019-06" db="EMBL/GenBank/DDBJ databases">
        <title>Sequencing the genomes of 1000 actinobacteria strains.</title>
        <authorList>
            <person name="Klenk H.-P."/>
        </authorList>
    </citation>
    <scope>NUCLEOTIDE SEQUENCE [LARGE SCALE GENOMIC DNA]</scope>
    <source>
        <strain evidence="1 2">DSM 43866</strain>
    </source>
</reference>
<dbReference type="RefSeq" id="WP_122979992.1">
    <property type="nucleotide sequence ID" value="NZ_VIWY01000003.1"/>
</dbReference>